<reference evidence="2 3" key="1">
    <citation type="submission" date="2020-08" db="EMBL/GenBank/DDBJ databases">
        <title>Sequencing the genomes of 1000 actinobacteria strains.</title>
        <authorList>
            <person name="Klenk H.-P."/>
        </authorList>
    </citation>
    <scope>NUCLEOTIDE SEQUENCE [LARGE SCALE GENOMIC DNA]</scope>
    <source>
        <strain evidence="2 3">DSM 45518</strain>
    </source>
</reference>
<feature type="compositionally biased region" description="Basic and acidic residues" evidence="1">
    <location>
        <begin position="46"/>
        <end position="56"/>
    </location>
</feature>
<dbReference type="AlphaFoldDB" id="A0A7W7CS03"/>
<keyword evidence="3" id="KW-1185">Reference proteome</keyword>
<dbReference type="EMBL" id="JACHMF010000001">
    <property type="protein sequence ID" value="MBB4692255.1"/>
    <property type="molecule type" value="Genomic_DNA"/>
</dbReference>
<protein>
    <submittedName>
        <fullName evidence="2">Uncharacterized protein</fullName>
    </submittedName>
</protein>
<evidence type="ECO:0000256" key="1">
    <source>
        <dbReference type="SAM" id="MobiDB-lite"/>
    </source>
</evidence>
<dbReference type="Proteomes" id="UP000542742">
    <property type="component" value="Unassembled WGS sequence"/>
</dbReference>
<proteinExistence type="predicted"/>
<evidence type="ECO:0000313" key="2">
    <source>
        <dbReference type="EMBL" id="MBB4692255.1"/>
    </source>
</evidence>
<dbReference type="RefSeq" id="WP_184950993.1">
    <property type="nucleotide sequence ID" value="NZ_BOMC01000079.1"/>
</dbReference>
<comment type="caution">
    <text evidence="2">The sequence shown here is derived from an EMBL/GenBank/DDBJ whole genome shotgun (WGS) entry which is preliminary data.</text>
</comment>
<evidence type="ECO:0000313" key="3">
    <source>
        <dbReference type="Proteomes" id="UP000542742"/>
    </source>
</evidence>
<feature type="region of interest" description="Disordered" evidence="1">
    <location>
        <begin position="31"/>
        <end position="56"/>
    </location>
</feature>
<gene>
    <name evidence="2" type="ORF">BKA14_002403</name>
</gene>
<sequence length="56" mass="6074">MEQTVSGCLVLDHAPGRRHLQGLGHGQAARRLPGDLLLPHPLAGREVTDARRRAES</sequence>
<organism evidence="2 3">
    <name type="scientific">Paractinoplanes abujensis</name>
    <dbReference type="NCBI Taxonomy" id="882441"/>
    <lineage>
        <taxon>Bacteria</taxon>
        <taxon>Bacillati</taxon>
        <taxon>Actinomycetota</taxon>
        <taxon>Actinomycetes</taxon>
        <taxon>Micromonosporales</taxon>
        <taxon>Micromonosporaceae</taxon>
        <taxon>Paractinoplanes</taxon>
    </lineage>
</organism>
<name>A0A7W7CS03_9ACTN</name>
<accession>A0A7W7CS03</accession>